<keyword evidence="7" id="KW-0677">Repeat</keyword>
<evidence type="ECO:0000256" key="18">
    <source>
        <dbReference type="SAM" id="Phobius"/>
    </source>
</evidence>
<keyword evidence="8" id="KW-0547">Nucleotide-binding</keyword>
<dbReference type="PROSITE" id="PS51194">
    <property type="entry name" value="HELICASE_CTER"/>
    <property type="match status" value="1"/>
</dbReference>
<evidence type="ECO:0000313" key="24">
    <source>
        <dbReference type="Proteomes" id="UP001046870"/>
    </source>
</evidence>
<dbReference type="EMBL" id="JAFDVH010000004">
    <property type="protein sequence ID" value="KAG7481446.1"/>
    <property type="molecule type" value="Genomic_DNA"/>
</dbReference>
<feature type="domain" description="Fibronectin type-III" evidence="19">
    <location>
        <begin position="610"/>
        <end position="703"/>
    </location>
</feature>
<comment type="similarity">
    <text evidence="2">Belongs to the type I cytokine receptor family. Type 2 subfamily.</text>
</comment>
<dbReference type="InterPro" id="IPR014014">
    <property type="entry name" value="RNA_helicase_DEAD_Q_motif"/>
</dbReference>
<evidence type="ECO:0000313" key="23">
    <source>
        <dbReference type="EMBL" id="KAG7481446.1"/>
    </source>
</evidence>
<dbReference type="CDD" id="cd18787">
    <property type="entry name" value="SF2_C_DEAD"/>
    <property type="match status" value="1"/>
</dbReference>
<evidence type="ECO:0000259" key="19">
    <source>
        <dbReference type="PROSITE" id="PS50853"/>
    </source>
</evidence>
<dbReference type="GO" id="GO:0003724">
    <property type="term" value="F:RNA helicase activity"/>
    <property type="evidence" value="ECO:0007669"/>
    <property type="project" value="UniProtKB-EC"/>
</dbReference>
<dbReference type="Gene3D" id="3.40.50.300">
    <property type="entry name" value="P-loop containing nucleotide triphosphate hydrolases"/>
    <property type="match status" value="2"/>
</dbReference>
<evidence type="ECO:0000259" key="20">
    <source>
        <dbReference type="PROSITE" id="PS51192"/>
    </source>
</evidence>
<dbReference type="Proteomes" id="UP001046870">
    <property type="component" value="Chromosome 4"/>
</dbReference>
<dbReference type="SUPFAM" id="SSF52540">
    <property type="entry name" value="P-loop containing nucleoside triphosphate hydrolases"/>
    <property type="match status" value="2"/>
</dbReference>
<keyword evidence="12 18" id="KW-1133">Transmembrane helix</keyword>
<evidence type="ECO:0000256" key="6">
    <source>
        <dbReference type="ARBA" id="ARBA00022729"/>
    </source>
</evidence>
<dbReference type="SUPFAM" id="SSF49265">
    <property type="entry name" value="Fibronectin type III"/>
    <property type="match status" value="3"/>
</dbReference>
<evidence type="ECO:0000256" key="16">
    <source>
        <dbReference type="ARBA" id="ARBA00047984"/>
    </source>
</evidence>
<gene>
    <name evidence="23" type="ORF">MATL_G00066900</name>
</gene>
<feature type="transmembrane region" description="Helical" evidence="18">
    <location>
        <begin position="896"/>
        <end position="916"/>
    </location>
</feature>
<keyword evidence="9" id="KW-0378">Hydrolase</keyword>
<evidence type="ECO:0000256" key="9">
    <source>
        <dbReference type="ARBA" id="ARBA00022801"/>
    </source>
</evidence>
<evidence type="ECO:0000256" key="3">
    <source>
        <dbReference type="ARBA" id="ARBA00012552"/>
    </source>
</evidence>
<evidence type="ECO:0000256" key="13">
    <source>
        <dbReference type="ARBA" id="ARBA00023136"/>
    </source>
</evidence>
<dbReference type="Gene3D" id="2.60.40.10">
    <property type="entry name" value="Immunoglobulins"/>
    <property type="match status" value="5"/>
</dbReference>
<dbReference type="SMART" id="SM00487">
    <property type="entry name" value="DEXDc"/>
    <property type="match status" value="1"/>
</dbReference>
<keyword evidence="15" id="KW-0325">Glycoprotein</keyword>
<dbReference type="PANTHER" id="PTHR47958">
    <property type="entry name" value="ATP-DEPENDENT RNA HELICASE DBP3"/>
    <property type="match status" value="1"/>
</dbReference>
<dbReference type="InterPro" id="IPR027417">
    <property type="entry name" value="P-loop_NTPase"/>
</dbReference>
<dbReference type="FunFam" id="3.40.50.300:FF:000397">
    <property type="entry name" value="Probable ATP-dependent RNA helicase DDX4"/>
    <property type="match status" value="1"/>
</dbReference>
<feature type="domain" description="Helicase C-terminal" evidence="21">
    <location>
        <begin position="184"/>
        <end position="342"/>
    </location>
</feature>
<evidence type="ECO:0000256" key="8">
    <source>
        <dbReference type="ARBA" id="ARBA00022741"/>
    </source>
</evidence>
<dbReference type="InterPro" id="IPR003961">
    <property type="entry name" value="FN3_dom"/>
</dbReference>
<comment type="subcellular location">
    <subcellularLocation>
        <location evidence="1">Cell membrane</location>
        <topology evidence="1">Single-pass type I membrane protein</topology>
    </subcellularLocation>
</comment>
<dbReference type="InterPro" id="IPR011545">
    <property type="entry name" value="DEAD/DEAH_box_helicase_dom"/>
</dbReference>
<reference evidence="23" key="1">
    <citation type="submission" date="2021-01" db="EMBL/GenBank/DDBJ databases">
        <authorList>
            <person name="Zahm M."/>
            <person name="Roques C."/>
            <person name="Cabau C."/>
            <person name="Klopp C."/>
            <person name="Donnadieu C."/>
            <person name="Jouanno E."/>
            <person name="Lampietro C."/>
            <person name="Louis A."/>
            <person name="Herpin A."/>
            <person name="Echchiki A."/>
            <person name="Berthelot C."/>
            <person name="Parey E."/>
            <person name="Roest-Crollius H."/>
            <person name="Braasch I."/>
            <person name="Postlethwait J."/>
            <person name="Bobe J."/>
            <person name="Montfort J."/>
            <person name="Bouchez O."/>
            <person name="Begum T."/>
            <person name="Mejri S."/>
            <person name="Adams A."/>
            <person name="Chen W.-J."/>
            <person name="Guiguen Y."/>
        </authorList>
    </citation>
    <scope>NUCLEOTIDE SEQUENCE</scope>
    <source>
        <strain evidence="23">YG-15Mar2019-1</strain>
        <tissue evidence="23">Brain</tissue>
    </source>
</reference>
<dbReference type="EC" id="3.6.4.13" evidence="3"/>
<dbReference type="PROSITE" id="PS51192">
    <property type="entry name" value="HELICASE_ATP_BIND_1"/>
    <property type="match status" value="1"/>
</dbReference>
<dbReference type="PROSITE" id="PS50853">
    <property type="entry name" value="FN3"/>
    <property type="match status" value="3"/>
</dbReference>
<evidence type="ECO:0000259" key="22">
    <source>
        <dbReference type="PROSITE" id="PS51195"/>
    </source>
</evidence>
<dbReference type="Pfam" id="PF00270">
    <property type="entry name" value="DEAD"/>
    <property type="match status" value="1"/>
</dbReference>
<dbReference type="PROSITE" id="PS51195">
    <property type="entry name" value="Q_MOTIF"/>
    <property type="match status" value="1"/>
</dbReference>
<keyword evidence="10" id="KW-0347">Helicase</keyword>
<keyword evidence="11" id="KW-0067">ATP-binding</keyword>
<keyword evidence="14" id="KW-0675">Receptor</keyword>
<feature type="short sequence motif" description="Q motif" evidence="17">
    <location>
        <begin position="54"/>
        <end position="82"/>
    </location>
</feature>
<comment type="catalytic activity">
    <reaction evidence="16">
        <text>ATP + H2O = ADP + phosphate + H(+)</text>
        <dbReference type="Rhea" id="RHEA:13065"/>
        <dbReference type="ChEBI" id="CHEBI:15377"/>
        <dbReference type="ChEBI" id="CHEBI:15378"/>
        <dbReference type="ChEBI" id="CHEBI:30616"/>
        <dbReference type="ChEBI" id="CHEBI:43474"/>
        <dbReference type="ChEBI" id="CHEBI:456216"/>
        <dbReference type="EC" id="3.6.4.13"/>
    </reaction>
</comment>
<dbReference type="InterPro" id="IPR013783">
    <property type="entry name" value="Ig-like_fold"/>
</dbReference>
<keyword evidence="5 18" id="KW-0812">Transmembrane</keyword>
<dbReference type="InterPro" id="IPR001650">
    <property type="entry name" value="Helicase_C-like"/>
</dbReference>
<dbReference type="AlphaFoldDB" id="A0A9D3QDJ9"/>
<protein>
    <recommendedName>
        <fullName evidence="3">RNA helicase</fullName>
        <ecNumber evidence="3">3.6.4.13</ecNumber>
    </recommendedName>
</protein>
<dbReference type="SMART" id="SM00060">
    <property type="entry name" value="FN3"/>
    <property type="match status" value="4"/>
</dbReference>
<name>A0A9D3QDJ9_MEGAT</name>
<evidence type="ECO:0000256" key="14">
    <source>
        <dbReference type="ARBA" id="ARBA00023170"/>
    </source>
</evidence>
<dbReference type="CDD" id="cd00063">
    <property type="entry name" value="FN3"/>
    <property type="match status" value="3"/>
</dbReference>
<evidence type="ECO:0000256" key="4">
    <source>
        <dbReference type="ARBA" id="ARBA00022475"/>
    </source>
</evidence>
<keyword evidence="4" id="KW-1003">Cell membrane</keyword>
<dbReference type="Pfam" id="PF00041">
    <property type="entry name" value="fn3"/>
    <property type="match status" value="2"/>
</dbReference>
<evidence type="ECO:0000256" key="1">
    <source>
        <dbReference type="ARBA" id="ARBA00004251"/>
    </source>
</evidence>
<evidence type="ECO:0000256" key="5">
    <source>
        <dbReference type="ARBA" id="ARBA00022692"/>
    </source>
</evidence>
<evidence type="ECO:0000256" key="7">
    <source>
        <dbReference type="ARBA" id="ARBA00022737"/>
    </source>
</evidence>
<comment type="caution">
    <text evidence="23">The sequence shown here is derived from an EMBL/GenBank/DDBJ whole genome shotgun (WGS) entry which is preliminary data.</text>
</comment>
<evidence type="ECO:0000259" key="21">
    <source>
        <dbReference type="PROSITE" id="PS51194"/>
    </source>
</evidence>
<dbReference type="PROSITE" id="PS00039">
    <property type="entry name" value="DEAD_ATP_HELICASE"/>
    <property type="match status" value="1"/>
</dbReference>
<accession>A0A9D3QDJ9</accession>
<dbReference type="InterPro" id="IPR014001">
    <property type="entry name" value="Helicase_ATP-bd"/>
</dbReference>
<feature type="domain" description="Helicase ATP-binding" evidence="20">
    <location>
        <begin position="88"/>
        <end position="250"/>
    </location>
</feature>
<sequence length="920" mass="102684">MNEEGRGPRVVYVPPPPPEEEDSIFAHYQTGINFDKYDEILVDVSGSNPPQAILTFEEAGLCETLSRNVSKSGYVKPTPVQKHGIPAAAFLLPILQQLMADGVAASRFSEVQEPEAIIVAPTRELINQIYLEARKFAYGTCVRPVVVYGGISTGHTIREVLKGCNVLCGTPGRLLDIIARGKVGLSKVRYLVLDEADRMLDMGFEPDMRRLVESSGMPSKEERQTLMFSATYPEDIQSDREQREREQALGDFRTGKCPVLVATSVAARGLDIEHVQHVVNFDLPSSIDEYVHRIGRTGRCGNTGRAVSFFDPQTDTPLARSLVKVLSGCFSPQIHHHFHSMYNLDITCILWLSSFVMVKFQGFYSNIGVHPVLKDKRTANRNSRQEITVHGNELKPCNGTDHLCVTDSSDCIANPSVHQDKVKNVSCFFQLSDESVTCSWNPLKNVHGDIKYTLIFSEAGKIDHCPYIFSPASKFNVTVKATDIMEKTESLSDPYTMDFLTTVKPSRPNITSISMTENSMHVMWTTGMSKFNVKCKIRYKLVTTDQWTEILDNAPVVNSGMYMIEGLQSVRNYSVAVSCIGVYGCIHWSDWSTEKLGRTLERAPSKALDVCQRIEALNSEGSRKLWLMWKPLDHSDAHGTILGYHVLYMPADNPTLRGTVNTTDLKTSLILTDKEYKVMVMAYNSAGGSPYAHLKVPSGLQHDLPSVKRVWASLQGNKLWVQWEAGNAPVPVSEFAIEWVADGDPLGSHWQRVGHTTYKTVLQGNIQPLKHYNVTVYPIYNTVCGPPKSVRAILEDEEAGGTGILHIVKLTKYTVTVRWEWQRKRPSDSFLRYIVTLTHIGETQSLSVSSYEQEHTFYRLRSNTEYSFSVTGETITGNSTSASFAFTTLLFGDEDIVTAVIPIALLILLVVVLIVLSRTV</sequence>
<dbReference type="GO" id="GO:0003676">
    <property type="term" value="F:nucleic acid binding"/>
    <property type="evidence" value="ECO:0007669"/>
    <property type="project" value="InterPro"/>
</dbReference>
<evidence type="ECO:0000256" key="10">
    <source>
        <dbReference type="ARBA" id="ARBA00022806"/>
    </source>
</evidence>
<evidence type="ECO:0000256" key="2">
    <source>
        <dbReference type="ARBA" id="ARBA00008921"/>
    </source>
</evidence>
<evidence type="ECO:0000256" key="15">
    <source>
        <dbReference type="ARBA" id="ARBA00023180"/>
    </source>
</evidence>
<dbReference type="InterPro" id="IPR000629">
    <property type="entry name" value="RNA-helicase_DEAD-box_CS"/>
</dbReference>
<evidence type="ECO:0000256" key="11">
    <source>
        <dbReference type="ARBA" id="ARBA00022840"/>
    </source>
</evidence>
<keyword evidence="24" id="KW-1185">Reference proteome</keyword>
<feature type="domain" description="Fibronectin type-III" evidence="19">
    <location>
        <begin position="801"/>
        <end position="891"/>
    </location>
</feature>
<dbReference type="GO" id="GO:0005886">
    <property type="term" value="C:plasma membrane"/>
    <property type="evidence" value="ECO:0007669"/>
    <property type="project" value="UniProtKB-SubCell"/>
</dbReference>
<dbReference type="InterPro" id="IPR036116">
    <property type="entry name" value="FN3_sf"/>
</dbReference>
<proteinExistence type="inferred from homology"/>
<organism evidence="23 24">
    <name type="scientific">Megalops atlanticus</name>
    <name type="common">Tarpon</name>
    <name type="synonym">Clupea gigantea</name>
    <dbReference type="NCBI Taxonomy" id="7932"/>
    <lineage>
        <taxon>Eukaryota</taxon>
        <taxon>Metazoa</taxon>
        <taxon>Chordata</taxon>
        <taxon>Craniata</taxon>
        <taxon>Vertebrata</taxon>
        <taxon>Euteleostomi</taxon>
        <taxon>Actinopterygii</taxon>
        <taxon>Neopterygii</taxon>
        <taxon>Teleostei</taxon>
        <taxon>Elopiformes</taxon>
        <taxon>Megalopidae</taxon>
        <taxon>Megalops</taxon>
    </lineage>
</organism>
<dbReference type="SMART" id="SM00490">
    <property type="entry name" value="HELICc"/>
    <property type="match status" value="1"/>
</dbReference>
<dbReference type="GO" id="GO:0016787">
    <property type="term" value="F:hydrolase activity"/>
    <property type="evidence" value="ECO:0007669"/>
    <property type="project" value="UniProtKB-KW"/>
</dbReference>
<keyword evidence="13 18" id="KW-0472">Membrane</keyword>
<dbReference type="FunFam" id="2.60.40.10:FF:000414">
    <property type="entry name" value="Interleukin-6 receptor subunit beta"/>
    <property type="match status" value="1"/>
</dbReference>
<feature type="domain" description="DEAD-box RNA helicase Q" evidence="22">
    <location>
        <begin position="54"/>
        <end position="82"/>
    </location>
</feature>
<feature type="domain" description="Fibronectin type-III" evidence="19">
    <location>
        <begin position="504"/>
        <end position="602"/>
    </location>
</feature>
<evidence type="ECO:0000256" key="12">
    <source>
        <dbReference type="ARBA" id="ARBA00022989"/>
    </source>
</evidence>
<evidence type="ECO:0000256" key="17">
    <source>
        <dbReference type="PROSITE-ProRule" id="PRU00552"/>
    </source>
</evidence>
<keyword evidence="6" id="KW-0732">Signal</keyword>
<dbReference type="OrthoDB" id="196131at2759"/>
<dbReference type="GO" id="GO:0005524">
    <property type="term" value="F:ATP binding"/>
    <property type="evidence" value="ECO:0007669"/>
    <property type="project" value="UniProtKB-KW"/>
</dbReference>